<dbReference type="PANTHER" id="PTHR12810:SF0">
    <property type="entry name" value="SMALL RIBOSOMAL SUBUNIT PROTEIN MS29"/>
    <property type="match status" value="1"/>
</dbReference>
<feature type="region of interest" description="Disordered" evidence="8">
    <location>
        <begin position="22"/>
        <end position="75"/>
    </location>
</feature>
<proteinExistence type="inferred from homology"/>
<dbReference type="SUPFAM" id="SSF52540">
    <property type="entry name" value="P-loop containing nucleoside triphosphate hydrolases"/>
    <property type="match status" value="1"/>
</dbReference>
<keyword evidence="4 9" id="KW-0689">Ribosomal protein</keyword>
<comment type="similarity">
    <text evidence="2">Belongs to the mitochondrion-specific ribosomal protein mS29 family.</text>
</comment>
<evidence type="ECO:0000256" key="7">
    <source>
        <dbReference type="ARBA" id="ARBA00035140"/>
    </source>
</evidence>
<accession>A0A3G2S8R3</accession>
<keyword evidence="5" id="KW-0496">Mitochondrion</keyword>
<dbReference type="InterPro" id="IPR027417">
    <property type="entry name" value="P-loop_NTPase"/>
</dbReference>
<feature type="compositionally biased region" description="Polar residues" evidence="8">
    <location>
        <begin position="57"/>
        <end position="74"/>
    </location>
</feature>
<evidence type="ECO:0000256" key="1">
    <source>
        <dbReference type="ARBA" id="ARBA00004173"/>
    </source>
</evidence>
<sequence>MLRRVERVGWAPLRTFATTAAARAAPKPAAPKKKVSVRRGQLTGERRTGGLRRGGVDTSSQLSKATTHYAQQPDMSDLPVLKGASALREGVPGDALAWSKRTLAAFDAFGLPRELSRAQALQPKPRTIVREATKDVLQCGQGKHLLIGEPGCGKSTYLLQAVAQAVESESAVLYVPRSIALINSSSPYMYSPAFATYLQPEVATHLLQALLQVNGRILKRIEAPDAHVEGVRVPGGTLESMIRHALADENAHVRQLALEQVLRTLTQQTEVPFVVAIDDVQAYFMTSSYRDPDYVPLEAYELAVPRALRDLVLAPRSQAVVLSALSSAHANFPAPDALLVALREQCSAHGAPVPWSRVWATLSCRGSATRVREPHAYAQVNDTHLASARAAALSPLDVGAPLHRNEAASILDLLHRERVIWTTPNDEAFLAKLVESHGNVHTFTHSWRATLQ</sequence>
<protein>
    <recommendedName>
        <fullName evidence="7">Small ribosomal subunit protein mS29</fullName>
    </recommendedName>
</protein>
<reference evidence="9 10" key="1">
    <citation type="submission" date="2018-10" db="EMBL/GenBank/DDBJ databases">
        <title>Complete genome sequence of Malassezia restricta CBS 7877.</title>
        <authorList>
            <person name="Morand S.C."/>
            <person name="Bertignac M."/>
            <person name="Iltis A."/>
            <person name="Kolder I."/>
            <person name="Pirovano W."/>
            <person name="Jourdain R."/>
            <person name="Clavaud C."/>
        </authorList>
    </citation>
    <scope>NUCLEOTIDE SEQUENCE [LARGE SCALE GENOMIC DNA]</scope>
    <source>
        <strain evidence="9 10">CBS 7877</strain>
    </source>
</reference>
<evidence type="ECO:0000256" key="8">
    <source>
        <dbReference type="SAM" id="MobiDB-lite"/>
    </source>
</evidence>
<dbReference type="GO" id="GO:0005763">
    <property type="term" value="C:mitochondrial small ribosomal subunit"/>
    <property type="evidence" value="ECO:0007669"/>
    <property type="project" value="TreeGrafter"/>
</dbReference>
<keyword evidence="3" id="KW-0809">Transit peptide</keyword>
<dbReference type="EMBL" id="CP033151">
    <property type="protein sequence ID" value="AYO43598.1"/>
    <property type="molecule type" value="Genomic_DNA"/>
</dbReference>
<dbReference type="VEuPathDB" id="FungiDB:DNF11_2648"/>
<dbReference type="Proteomes" id="UP000269793">
    <property type="component" value="Chromosome IV"/>
</dbReference>
<dbReference type="OrthoDB" id="274828at2759"/>
<dbReference type="Pfam" id="PF10236">
    <property type="entry name" value="DAP3"/>
    <property type="match status" value="1"/>
</dbReference>
<comment type="subcellular location">
    <subcellularLocation>
        <location evidence="1">Mitochondrion</location>
    </subcellularLocation>
</comment>
<keyword evidence="10" id="KW-1185">Reference proteome</keyword>
<evidence type="ECO:0000256" key="2">
    <source>
        <dbReference type="ARBA" id="ARBA00009863"/>
    </source>
</evidence>
<keyword evidence="6" id="KW-0687">Ribonucleoprotein</keyword>
<evidence type="ECO:0000313" key="9">
    <source>
        <dbReference type="EMBL" id="AYO43598.1"/>
    </source>
</evidence>
<dbReference type="STRING" id="425264.A0A3G2S8R3"/>
<gene>
    <name evidence="9" type="primary">rsm23</name>
    <name evidence="9" type="ORF">DNF11_2648</name>
</gene>
<evidence type="ECO:0000256" key="4">
    <source>
        <dbReference type="ARBA" id="ARBA00022980"/>
    </source>
</evidence>
<evidence type="ECO:0000313" key="10">
    <source>
        <dbReference type="Proteomes" id="UP000269793"/>
    </source>
</evidence>
<name>A0A3G2S8R3_MALR7</name>
<evidence type="ECO:0000256" key="6">
    <source>
        <dbReference type="ARBA" id="ARBA00023274"/>
    </source>
</evidence>
<organism evidence="9 10">
    <name type="scientific">Malassezia restricta (strain ATCC 96810 / NBRC 103918 / CBS 7877)</name>
    <name type="common">Seborrheic dermatitis infection agent</name>
    <dbReference type="NCBI Taxonomy" id="425264"/>
    <lineage>
        <taxon>Eukaryota</taxon>
        <taxon>Fungi</taxon>
        <taxon>Dikarya</taxon>
        <taxon>Basidiomycota</taxon>
        <taxon>Ustilaginomycotina</taxon>
        <taxon>Malasseziomycetes</taxon>
        <taxon>Malasseziales</taxon>
        <taxon>Malasseziaceae</taxon>
        <taxon>Malassezia</taxon>
    </lineage>
</organism>
<dbReference type="GO" id="GO:0003735">
    <property type="term" value="F:structural constituent of ribosome"/>
    <property type="evidence" value="ECO:0007669"/>
    <property type="project" value="TreeGrafter"/>
</dbReference>
<dbReference type="InterPro" id="IPR019368">
    <property type="entry name" value="Ribosomal_mS29"/>
</dbReference>
<dbReference type="PANTHER" id="PTHR12810">
    <property type="entry name" value="MITOCHONDRIAL 28S RIBOSOMAL PROTEIN S29"/>
    <property type="match status" value="1"/>
</dbReference>
<evidence type="ECO:0000256" key="5">
    <source>
        <dbReference type="ARBA" id="ARBA00023128"/>
    </source>
</evidence>
<evidence type="ECO:0000256" key="3">
    <source>
        <dbReference type="ARBA" id="ARBA00022946"/>
    </source>
</evidence>
<dbReference type="AlphaFoldDB" id="A0A3G2S8R3"/>